<evidence type="ECO:0000313" key="2">
    <source>
        <dbReference type="Proteomes" id="UP000256645"/>
    </source>
</evidence>
<sequence length="324" mass="32964">MGIDFSSQQLPGSAQFGVTPAVSFAYAESNGHNFGVDATVGFPPTNGIPRYGEYTPYLVQTAGPTPTTATCSPMTIGVPSQSIDCPILGRSILPGQFTVEFSQYSSTTSVDADGNTVAFRATPTDDSLTYLGAVSFSMVQPTSTVTISTTTTTITSGISELLPSATVTIPQTLTVTVFQTTVISTQTSLSTLSGVKNTVTVTGTCPSKPASTLLSCNRDNCLRALLGKSAEAVSFCSRYTKTSGLATPTYASQCSGVASRVSSACACVATAPAPAPAVARGLVLVSYGPPDFTYSSGGASPVTVTTDATSLVTVTVGPVPSSTL</sequence>
<dbReference type="Proteomes" id="UP000256645">
    <property type="component" value="Unassembled WGS sequence"/>
</dbReference>
<dbReference type="OrthoDB" id="3563352at2759"/>
<evidence type="ECO:0000313" key="1">
    <source>
        <dbReference type="EMBL" id="RDW59897.1"/>
    </source>
</evidence>
<protein>
    <submittedName>
        <fullName evidence="1">Uncharacterized protein</fullName>
    </submittedName>
</protein>
<reference evidence="1 2" key="1">
    <citation type="journal article" date="2018" name="IMA Fungus">
        <title>IMA Genome-F 9: Draft genome sequence of Annulohypoxylon stygium, Aspergillus mulundensis, Berkeleyomyces basicola (syn. Thielaviopsis basicola), Ceratocystis smalleyi, two Cercospora beticola strains, Coleophoma cylindrospora, Fusarium fracticaudum, Phialophora cf. hyalina, and Morchella septimelata.</title>
        <authorList>
            <person name="Wingfield B.D."/>
            <person name="Bills G.F."/>
            <person name="Dong Y."/>
            <person name="Huang W."/>
            <person name="Nel W.J."/>
            <person name="Swalarsk-Parry B.S."/>
            <person name="Vaghefi N."/>
            <person name="Wilken P.M."/>
            <person name="An Z."/>
            <person name="de Beer Z.W."/>
            <person name="De Vos L."/>
            <person name="Chen L."/>
            <person name="Duong T.A."/>
            <person name="Gao Y."/>
            <person name="Hammerbacher A."/>
            <person name="Kikkert J.R."/>
            <person name="Li Y."/>
            <person name="Li H."/>
            <person name="Li K."/>
            <person name="Li Q."/>
            <person name="Liu X."/>
            <person name="Ma X."/>
            <person name="Naidoo K."/>
            <person name="Pethybridge S.J."/>
            <person name="Sun J."/>
            <person name="Steenkamp E.T."/>
            <person name="van der Nest M.A."/>
            <person name="van Wyk S."/>
            <person name="Wingfield M.J."/>
            <person name="Xiong C."/>
            <person name="Yue Q."/>
            <person name="Zhang X."/>
        </authorList>
    </citation>
    <scope>NUCLEOTIDE SEQUENCE [LARGE SCALE GENOMIC DNA]</scope>
    <source>
        <strain evidence="1 2">BP6252</strain>
    </source>
</reference>
<keyword evidence="2" id="KW-1185">Reference proteome</keyword>
<organism evidence="1 2">
    <name type="scientific">Coleophoma cylindrospora</name>
    <dbReference type="NCBI Taxonomy" id="1849047"/>
    <lineage>
        <taxon>Eukaryota</taxon>
        <taxon>Fungi</taxon>
        <taxon>Dikarya</taxon>
        <taxon>Ascomycota</taxon>
        <taxon>Pezizomycotina</taxon>
        <taxon>Leotiomycetes</taxon>
        <taxon>Helotiales</taxon>
        <taxon>Dermateaceae</taxon>
        <taxon>Coleophoma</taxon>
    </lineage>
</organism>
<dbReference type="AlphaFoldDB" id="A0A3D8QDU2"/>
<proteinExistence type="predicted"/>
<name>A0A3D8QDU2_9HELO</name>
<comment type="caution">
    <text evidence="1">The sequence shown here is derived from an EMBL/GenBank/DDBJ whole genome shotgun (WGS) entry which is preliminary data.</text>
</comment>
<gene>
    <name evidence="1" type="ORF">BP6252_12984</name>
</gene>
<accession>A0A3D8QDU2</accession>
<dbReference type="EMBL" id="PDLM01000016">
    <property type="protein sequence ID" value="RDW59897.1"/>
    <property type="molecule type" value="Genomic_DNA"/>
</dbReference>